<name>A0A9W3A220_BIOGL</name>
<sequence length="520" mass="59283">MNSDSAAAARMQPSQTLVVVPRTEWNIRRFHGDGPAREVEEFLQDMERAWKSQHIQQPDEKCEFLISHLGESVKAELGFYPQATRESPEALTQLLRSSYGERRSVSQLMGELYRISQRPGELIRSYSHRLQQSFKAVVDRQSTLSATVLDETVLRDHFVENLNDRALRRDLLERLLERPDISFLSIRDIAIRWAKDEHVTSQATTKVTCSEIKIEGQLAALSKQVEELVAQIVRLQFSGPQNYSCPHCNNHQPDHISSNVRQITSQPGRQPKRTLNHKRPTMKNRKCYTCGKPGHLARNCRLQNRFQGQRKKPGNRAHQQHPSRSNCSNCGSRNHFTRACPDVTAAVNHVQVAAVEQPQAVQLQPAPKPTELSIEVPQNPRRSNTAPDSIVRRNQPAVAEMMSIHSEVASPGTSSNHAEEGRETNPFLQFHPVQPESTLLSHEVPELQKKRNDLLNIGCRVLVEQRVRGQGRMFMQYEPSCFVITAVPKYASGWYMVEAEDGSTYRYLREEEMKFVSSPY</sequence>
<feature type="compositionally biased region" description="Basic residues" evidence="2">
    <location>
        <begin position="308"/>
        <end position="321"/>
    </location>
</feature>
<dbReference type="GO" id="GO:0008270">
    <property type="term" value="F:zinc ion binding"/>
    <property type="evidence" value="ECO:0007669"/>
    <property type="project" value="UniProtKB-KW"/>
</dbReference>
<feature type="region of interest" description="Disordered" evidence="2">
    <location>
        <begin position="263"/>
        <end position="286"/>
    </location>
</feature>
<dbReference type="InterPro" id="IPR036875">
    <property type="entry name" value="Znf_CCHC_sf"/>
</dbReference>
<keyword evidence="4" id="KW-1185">Reference proteome</keyword>
<evidence type="ECO:0000256" key="1">
    <source>
        <dbReference type="PROSITE-ProRule" id="PRU00047"/>
    </source>
</evidence>
<dbReference type="SUPFAM" id="SSF57756">
    <property type="entry name" value="Retrovirus zinc finger-like domains"/>
    <property type="match status" value="1"/>
</dbReference>
<feature type="compositionally biased region" description="Basic residues" evidence="2">
    <location>
        <begin position="270"/>
        <end position="286"/>
    </location>
</feature>
<feature type="region of interest" description="Disordered" evidence="2">
    <location>
        <begin position="360"/>
        <end position="390"/>
    </location>
</feature>
<protein>
    <submittedName>
        <fullName evidence="5">Uncharacterized protein LOC129925628</fullName>
    </submittedName>
</protein>
<proteinExistence type="predicted"/>
<dbReference type="InterPro" id="IPR001878">
    <property type="entry name" value="Znf_CCHC"/>
</dbReference>
<dbReference type="AlphaFoldDB" id="A0A9W3A220"/>
<keyword evidence="1" id="KW-0862">Zinc</keyword>
<evidence type="ECO:0000256" key="2">
    <source>
        <dbReference type="SAM" id="MobiDB-lite"/>
    </source>
</evidence>
<keyword evidence="1" id="KW-0479">Metal-binding</keyword>
<dbReference type="RefSeq" id="XP_055881234.1">
    <property type="nucleotide sequence ID" value="XM_056025259.1"/>
</dbReference>
<reference evidence="5" key="1">
    <citation type="submission" date="2025-08" db="UniProtKB">
        <authorList>
            <consortium name="RefSeq"/>
        </authorList>
    </citation>
    <scope>IDENTIFICATION</scope>
</reference>
<dbReference type="PANTHER" id="PTHR19963">
    <property type="entry name" value="CCHC-TYPE DOMAIN-CONTAINING PROTEIN"/>
    <property type="match status" value="1"/>
</dbReference>
<evidence type="ECO:0000259" key="3">
    <source>
        <dbReference type="PROSITE" id="PS50158"/>
    </source>
</evidence>
<dbReference type="Proteomes" id="UP001165740">
    <property type="component" value="Chromosome 4"/>
</dbReference>
<feature type="region of interest" description="Disordered" evidence="2">
    <location>
        <begin position="308"/>
        <end position="331"/>
    </location>
</feature>
<dbReference type="SMART" id="SM00343">
    <property type="entry name" value="ZnF_C2HC"/>
    <property type="match status" value="2"/>
</dbReference>
<feature type="domain" description="CCHC-type" evidence="3">
    <location>
        <begin position="285"/>
        <end position="301"/>
    </location>
</feature>
<organism evidence="4 5">
    <name type="scientific">Biomphalaria glabrata</name>
    <name type="common">Bloodfluke planorb</name>
    <name type="synonym">Freshwater snail</name>
    <dbReference type="NCBI Taxonomy" id="6526"/>
    <lineage>
        <taxon>Eukaryota</taxon>
        <taxon>Metazoa</taxon>
        <taxon>Spiralia</taxon>
        <taxon>Lophotrochozoa</taxon>
        <taxon>Mollusca</taxon>
        <taxon>Gastropoda</taxon>
        <taxon>Heterobranchia</taxon>
        <taxon>Euthyneura</taxon>
        <taxon>Panpulmonata</taxon>
        <taxon>Hygrophila</taxon>
        <taxon>Lymnaeoidea</taxon>
        <taxon>Planorbidae</taxon>
        <taxon>Biomphalaria</taxon>
    </lineage>
</organism>
<dbReference type="GeneID" id="129925628"/>
<dbReference type="GO" id="GO:0003676">
    <property type="term" value="F:nucleic acid binding"/>
    <property type="evidence" value="ECO:0007669"/>
    <property type="project" value="InterPro"/>
</dbReference>
<dbReference type="Pfam" id="PF00098">
    <property type="entry name" value="zf-CCHC"/>
    <property type="match status" value="1"/>
</dbReference>
<dbReference type="PANTHER" id="PTHR19963:SF30">
    <property type="entry name" value="ENDONUCLEASE_EXONUCLEASE_PHOSPHATASE DOMAIN-CONTAINING PROTEIN"/>
    <property type="match status" value="1"/>
</dbReference>
<evidence type="ECO:0000313" key="5">
    <source>
        <dbReference type="RefSeq" id="XP_055881234.1"/>
    </source>
</evidence>
<dbReference type="OrthoDB" id="6132286at2759"/>
<dbReference type="PROSITE" id="PS50158">
    <property type="entry name" value="ZF_CCHC"/>
    <property type="match status" value="1"/>
</dbReference>
<dbReference type="Gene3D" id="4.10.60.10">
    <property type="entry name" value="Zinc finger, CCHC-type"/>
    <property type="match status" value="1"/>
</dbReference>
<gene>
    <name evidence="5" type="primary">LOC129925628</name>
</gene>
<accession>A0A9W3A220</accession>
<evidence type="ECO:0000313" key="4">
    <source>
        <dbReference type="Proteomes" id="UP001165740"/>
    </source>
</evidence>
<keyword evidence="1" id="KW-0863">Zinc-finger</keyword>